<keyword evidence="3" id="KW-1185">Reference proteome</keyword>
<evidence type="ECO:0000313" key="2">
    <source>
        <dbReference type="EMBL" id="KAJ0210092.1"/>
    </source>
</evidence>
<dbReference type="EMBL" id="NBSK02000004">
    <property type="protein sequence ID" value="KAJ0210092.1"/>
    <property type="molecule type" value="Genomic_DNA"/>
</dbReference>
<organism evidence="2 3">
    <name type="scientific">Lactuca sativa</name>
    <name type="common">Garden lettuce</name>
    <dbReference type="NCBI Taxonomy" id="4236"/>
    <lineage>
        <taxon>Eukaryota</taxon>
        <taxon>Viridiplantae</taxon>
        <taxon>Streptophyta</taxon>
        <taxon>Embryophyta</taxon>
        <taxon>Tracheophyta</taxon>
        <taxon>Spermatophyta</taxon>
        <taxon>Magnoliopsida</taxon>
        <taxon>eudicotyledons</taxon>
        <taxon>Gunneridae</taxon>
        <taxon>Pentapetalae</taxon>
        <taxon>asterids</taxon>
        <taxon>campanulids</taxon>
        <taxon>Asterales</taxon>
        <taxon>Asteraceae</taxon>
        <taxon>Cichorioideae</taxon>
        <taxon>Cichorieae</taxon>
        <taxon>Lactucinae</taxon>
        <taxon>Lactuca</taxon>
    </lineage>
</organism>
<feature type="compositionally biased region" description="Low complexity" evidence="1">
    <location>
        <begin position="31"/>
        <end position="42"/>
    </location>
</feature>
<feature type="region of interest" description="Disordered" evidence="1">
    <location>
        <begin position="22"/>
        <end position="48"/>
    </location>
</feature>
<feature type="region of interest" description="Disordered" evidence="1">
    <location>
        <begin position="189"/>
        <end position="305"/>
    </location>
</feature>
<dbReference type="PANTHER" id="PTHR36368">
    <property type="entry name" value="ATP-DEPENDENT CASEINOLYTIC PROTEASE/CROTONASE FAMILY PROTEIN"/>
    <property type="match status" value="1"/>
</dbReference>
<dbReference type="PANTHER" id="PTHR36368:SF1">
    <property type="entry name" value="ATP-DEPENDENT CASEINOLYTIC PROTEASE_CROTONASE FAMILY PROTEIN"/>
    <property type="match status" value="1"/>
</dbReference>
<gene>
    <name evidence="2" type="ORF">LSAT_V11C400206170</name>
</gene>
<proteinExistence type="predicted"/>
<sequence>MRLTETSNSPAENIIMCDNAVLRHDSANQGSDTPESDPLLPSSDPPPDIKNWFSSYEYESFVLETNDNFGFSDPQETQQSYGKECNTENILKPVEDSTELISNEKNEDIKYVNQVLDSPGSPLLSSEPPPGIENWFCSYAYESPASDHTIILSLQKDSKVDKEEPCNGNDGRDETLHVFDDEKLVECDNGSSCRRRDHENEEVETNGDSLSKHGEEEGNGNGFVSVKSKREKDDKSMNGNKLNGKRSSSLSCGVGKMKEGSERRRKILGDMTNIEPGKWKCPRKSKPDIGPPLKQLQLGQWFHRE</sequence>
<comment type="caution">
    <text evidence="2">The sequence shown here is derived from an EMBL/GenBank/DDBJ whole genome shotgun (WGS) entry which is preliminary data.</text>
</comment>
<name>A0A9R1XJL4_LACSA</name>
<protein>
    <submittedName>
        <fullName evidence="2">Uncharacterized protein</fullName>
    </submittedName>
</protein>
<dbReference type="Proteomes" id="UP000235145">
    <property type="component" value="Unassembled WGS sequence"/>
</dbReference>
<reference evidence="2 3" key="1">
    <citation type="journal article" date="2017" name="Nat. Commun.">
        <title>Genome assembly with in vitro proximity ligation data and whole-genome triplication in lettuce.</title>
        <authorList>
            <person name="Reyes-Chin-Wo S."/>
            <person name="Wang Z."/>
            <person name="Yang X."/>
            <person name="Kozik A."/>
            <person name="Arikit S."/>
            <person name="Song C."/>
            <person name="Xia L."/>
            <person name="Froenicke L."/>
            <person name="Lavelle D.O."/>
            <person name="Truco M.J."/>
            <person name="Xia R."/>
            <person name="Zhu S."/>
            <person name="Xu C."/>
            <person name="Xu H."/>
            <person name="Xu X."/>
            <person name="Cox K."/>
            <person name="Korf I."/>
            <person name="Meyers B.C."/>
            <person name="Michelmore R.W."/>
        </authorList>
    </citation>
    <scope>NUCLEOTIDE SEQUENCE [LARGE SCALE GENOMIC DNA]</scope>
    <source>
        <strain evidence="3">cv. Salinas</strain>
        <tissue evidence="2">Seedlings</tissue>
    </source>
</reference>
<dbReference type="AlphaFoldDB" id="A0A9R1XJL4"/>
<feature type="compositionally biased region" description="Polar residues" evidence="1">
    <location>
        <begin position="237"/>
        <end position="251"/>
    </location>
</feature>
<evidence type="ECO:0000256" key="1">
    <source>
        <dbReference type="SAM" id="MobiDB-lite"/>
    </source>
</evidence>
<evidence type="ECO:0000313" key="3">
    <source>
        <dbReference type="Proteomes" id="UP000235145"/>
    </source>
</evidence>
<accession>A0A9R1XJL4</accession>